<dbReference type="Ensembl" id="ENSHCOT00000000441.1">
    <property type="protein sequence ID" value="ENSHCOP00000022682.1"/>
    <property type="gene ID" value="ENSHCOG00000010612.1"/>
</dbReference>
<name>A0A3Q2YV24_HIPCM</name>
<comment type="similarity">
    <text evidence="1">Belongs to the eukaryotic ribosomal protein eS10 family.</text>
</comment>
<dbReference type="FunFam" id="1.10.10.10:FF:000388">
    <property type="entry name" value="plectin isoform X1"/>
    <property type="match status" value="1"/>
</dbReference>
<dbReference type="STRING" id="109280.ENSHCOP00000022682"/>
<accession>A0A3Q2YV24</accession>
<dbReference type="Pfam" id="PF03501">
    <property type="entry name" value="S10_plectin"/>
    <property type="match status" value="1"/>
</dbReference>
<protein>
    <recommendedName>
        <fullName evidence="4">Plectin/eS10 N-terminal domain-containing protein</fullName>
    </recommendedName>
</protein>
<feature type="domain" description="Plectin/eS10 N-terminal" evidence="4">
    <location>
        <begin position="3"/>
        <end position="95"/>
    </location>
</feature>
<dbReference type="Proteomes" id="UP000264820">
    <property type="component" value="Unplaced"/>
</dbReference>
<evidence type="ECO:0000313" key="6">
    <source>
        <dbReference type="Proteomes" id="UP000264820"/>
    </source>
</evidence>
<keyword evidence="2" id="KW-0689">Ribosomal protein</keyword>
<proteinExistence type="inferred from homology"/>
<dbReference type="GO" id="GO:0003723">
    <property type="term" value="F:RNA binding"/>
    <property type="evidence" value="ECO:0007669"/>
    <property type="project" value="TreeGrafter"/>
</dbReference>
<evidence type="ECO:0000259" key="4">
    <source>
        <dbReference type="Pfam" id="PF03501"/>
    </source>
</evidence>
<reference evidence="5" key="2">
    <citation type="submission" date="2025-09" db="UniProtKB">
        <authorList>
            <consortium name="Ensembl"/>
        </authorList>
    </citation>
    <scope>IDENTIFICATION</scope>
</reference>
<evidence type="ECO:0000256" key="1">
    <source>
        <dbReference type="ARBA" id="ARBA00007278"/>
    </source>
</evidence>
<dbReference type="InterPro" id="IPR005326">
    <property type="entry name" value="Plectin_eS10_N"/>
</dbReference>
<evidence type="ECO:0000256" key="2">
    <source>
        <dbReference type="ARBA" id="ARBA00022980"/>
    </source>
</evidence>
<dbReference type="PANTHER" id="PTHR12146:SF25">
    <property type="entry name" value="PLECTIN_ES10 N-TERMINAL DOMAIN-CONTAINING PROTEIN"/>
    <property type="match status" value="1"/>
</dbReference>
<dbReference type="AlphaFoldDB" id="A0A3Q2YV24"/>
<evidence type="ECO:0000313" key="5">
    <source>
        <dbReference type="Ensembl" id="ENSHCOP00000022682.1"/>
    </source>
</evidence>
<keyword evidence="6" id="KW-1185">Reference proteome</keyword>
<evidence type="ECO:0000256" key="3">
    <source>
        <dbReference type="ARBA" id="ARBA00023274"/>
    </source>
</evidence>
<dbReference type="Gene3D" id="1.10.10.10">
    <property type="entry name" value="Winged helix-like DNA-binding domain superfamily/Winged helix DNA-binding domain"/>
    <property type="match status" value="1"/>
</dbReference>
<dbReference type="GO" id="GO:0003735">
    <property type="term" value="F:structural constituent of ribosome"/>
    <property type="evidence" value="ECO:0007669"/>
    <property type="project" value="TreeGrafter"/>
</dbReference>
<dbReference type="PANTHER" id="PTHR12146">
    <property type="entry name" value="40S RIBOSOMAL PROTEIN S10"/>
    <property type="match status" value="1"/>
</dbReference>
<organism evidence="5 6">
    <name type="scientific">Hippocampus comes</name>
    <name type="common">Tiger tail seahorse</name>
    <dbReference type="NCBI Taxonomy" id="109280"/>
    <lineage>
        <taxon>Eukaryota</taxon>
        <taxon>Metazoa</taxon>
        <taxon>Chordata</taxon>
        <taxon>Craniata</taxon>
        <taxon>Vertebrata</taxon>
        <taxon>Euteleostomi</taxon>
        <taxon>Actinopterygii</taxon>
        <taxon>Neopterygii</taxon>
        <taxon>Teleostei</taxon>
        <taxon>Neoteleostei</taxon>
        <taxon>Acanthomorphata</taxon>
        <taxon>Syngnathiaria</taxon>
        <taxon>Syngnathiformes</taxon>
        <taxon>Syngnathoidei</taxon>
        <taxon>Syngnathidae</taxon>
        <taxon>Hippocampus</taxon>
    </lineage>
</organism>
<dbReference type="InterPro" id="IPR036388">
    <property type="entry name" value="WH-like_DNA-bd_sf"/>
</dbReference>
<dbReference type="GO" id="GO:0022627">
    <property type="term" value="C:cytosolic small ribosomal subunit"/>
    <property type="evidence" value="ECO:0007669"/>
    <property type="project" value="TreeGrafter"/>
</dbReference>
<sequence length="228" mass="25958">MLMPMRDLRAIYEVLFRDGVMVAKKDKRPQTKHPEVQGVCNLQVIRAMGSLKSRGFVKETFAWRHFYWYLTNEGIVYLRDYLHLPLEIVPASLQRFKKSTSTLAMADIYKLRARFRRNGGQLVCTSSSQCRGAGFDSSSGHLLWSLNVLPMPAWAFSGYSVFLPHFKNMHRKFMQDPKLSLGVIERVNGCVLMCGLRLAGNQFRVSPAYYPTTAGMGSSTPTTLVREH</sequence>
<dbReference type="GeneTree" id="ENSGT00940000166022"/>
<dbReference type="InterPro" id="IPR037447">
    <property type="entry name" value="Ribosomal_eS10"/>
</dbReference>
<reference evidence="5" key="1">
    <citation type="submission" date="2025-08" db="UniProtKB">
        <authorList>
            <consortium name="Ensembl"/>
        </authorList>
    </citation>
    <scope>IDENTIFICATION</scope>
</reference>
<keyword evidence="3" id="KW-0687">Ribonucleoprotein</keyword>